<dbReference type="SUPFAM" id="SSF49503">
    <property type="entry name" value="Cupredoxins"/>
    <property type="match status" value="1"/>
</dbReference>
<organism evidence="2">
    <name type="scientific">uncultured Solirubrobacteraceae bacterium</name>
    <dbReference type="NCBI Taxonomy" id="1162706"/>
    <lineage>
        <taxon>Bacteria</taxon>
        <taxon>Bacillati</taxon>
        <taxon>Actinomycetota</taxon>
        <taxon>Thermoleophilia</taxon>
        <taxon>Solirubrobacterales</taxon>
        <taxon>Solirubrobacteraceae</taxon>
        <taxon>environmental samples</taxon>
    </lineage>
</organism>
<evidence type="ECO:0000256" key="1">
    <source>
        <dbReference type="SAM" id="SignalP"/>
    </source>
</evidence>
<accession>A0A6J4T8U4</accession>
<dbReference type="InterPro" id="IPR008972">
    <property type="entry name" value="Cupredoxin"/>
</dbReference>
<gene>
    <name evidence="2" type="ORF">AVDCRST_MAG53-3250</name>
</gene>
<dbReference type="Gene3D" id="2.60.40.420">
    <property type="entry name" value="Cupredoxins - blue copper proteins"/>
    <property type="match status" value="1"/>
</dbReference>
<reference evidence="2" key="1">
    <citation type="submission" date="2020-02" db="EMBL/GenBank/DDBJ databases">
        <authorList>
            <person name="Meier V. D."/>
        </authorList>
    </citation>
    <scope>NUCLEOTIDE SEQUENCE</scope>
    <source>
        <strain evidence="2">AVDCRST_MAG53</strain>
    </source>
</reference>
<name>A0A6J4T8U4_9ACTN</name>
<sequence>MRKGTIGVALVTVAAVAAAPAVAAVTTTTKPRIEALGGASFVKNRYIQDKQRFNKDVYQLKSGTKIQLASKTEEEPHTVSVVNKSDLPKSIRDFGKCFGGGVCADLEKAHGAPKDGQGPPKKPLVNKGATGLDTRGDSIALAPGGKGSVILSAKKGSTLYLLCIIHPWMQAKITVK</sequence>
<feature type="signal peptide" evidence="1">
    <location>
        <begin position="1"/>
        <end position="23"/>
    </location>
</feature>
<evidence type="ECO:0000313" key="2">
    <source>
        <dbReference type="EMBL" id="CAA9517023.1"/>
    </source>
</evidence>
<evidence type="ECO:0008006" key="3">
    <source>
        <dbReference type="Google" id="ProtNLM"/>
    </source>
</evidence>
<protein>
    <recommendedName>
        <fullName evidence="3">Blue (type 1) copper domain-containing protein</fullName>
    </recommendedName>
</protein>
<keyword evidence="1" id="KW-0732">Signal</keyword>
<dbReference type="EMBL" id="CADCVR010000096">
    <property type="protein sequence ID" value="CAA9517023.1"/>
    <property type="molecule type" value="Genomic_DNA"/>
</dbReference>
<proteinExistence type="predicted"/>
<dbReference type="AlphaFoldDB" id="A0A6J4T8U4"/>
<feature type="chain" id="PRO_5026673967" description="Blue (type 1) copper domain-containing protein" evidence="1">
    <location>
        <begin position="24"/>
        <end position="176"/>
    </location>
</feature>